<feature type="domain" description="Acylphosphatase-like" evidence="8">
    <location>
        <begin position="3"/>
        <end position="90"/>
    </location>
</feature>
<evidence type="ECO:0000259" key="8">
    <source>
        <dbReference type="PROSITE" id="PS51160"/>
    </source>
</evidence>
<feature type="active site" evidence="5">
    <location>
        <position position="18"/>
    </location>
</feature>
<keyword evidence="5 6" id="KW-0378">Hydrolase</keyword>
<gene>
    <name evidence="9" type="ORF">CR203_16555</name>
</gene>
<organism evidence="9 10">
    <name type="scientific">Salipaludibacillus neizhouensis</name>
    <dbReference type="NCBI Taxonomy" id="885475"/>
    <lineage>
        <taxon>Bacteria</taxon>
        <taxon>Bacillati</taxon>
        <taxon>Bacillota</taxon>
        <taxon>Bacilli</taxon>
        <taxon>Bacillales</taxon>
        <taxon>Bacillaceae</taxon>
    </lineage>
</organism>
<dbReference type="Pfam" id="PF00708">
    <property type="entry name" value="Acylphosphatase"/>
    <property type="match status" value="1"/>
</dbReference>
<accession>A0A3A9K0B0</accession>
<dbReference type="EC" id="3.6.1.7" evidence="2 5"/>
<comment type="catalytic activity">
    <reaction evidence="4 5 6">
        <text>an acyl phosphate + H2O = a carboxylate + phosphate + H(+)</text>
        <dbReference type="Rhea" id="RHEA:14965"/>
        <dbReference type="ChEBI" id="CHEBI:15377"/>
        <dbReference type="ChEBI" id="CHEBI:15378"/>
        <dbReference type="ChEBI" id="CHEBI:29067"/>
        <dbReference type="ChEBI" id="CHEBI:43474"/>
        <dbReference type="ChEBI" id="CHEBI:59918"/>
        <dbReference type="EC" id="3.6.1.7"/>
    </reaction>
</comment>
<dbReference type="InterPro" id="IPR001792">
    <property type="entry name" value="Acylphosphatase-like_dom"/>
</dbReference>
<comment type="caution">
    <text evidence="9">The sequence shown here is derived from an EMBL/GenBank/DDBJ whole genome shotgun (WGS) entry which is preliminary data.</text>
</comment>
<dbReference type="InterPro" id="IPR036046">
    <property type="entry name" value="Acylphosphatase-like_dom_sf"/>
</dbReference>
<evidence type="ECO:0000313" key="10">
    <source>
        <dbReference type="Proteomes" id="UP000281498"/>
    </source>
</evidence>
<proteinExistence type="inferred from homology"/>
<dbReference type="PANTHER" id="PTHR47268">
    <property type="entry name" value="ACYLPHOSPHATASE"/>
    <property type="match status" value="1"/>
</dbReference>
<dbReference type="OrthoDB" id="9808093at2"/>
<evidence type="ECO:0000256" key="1">
    <source>
        <dbReference type="ARBA" id="ARBA00005614"/>
    </source>
</evidence>
<evidence type="ECO:0000256" key="2">
    <source>
        <dbReference type="ARBA" id="ARBA00012150"/>
    </source>
</evidence>
<dbReference type="PROSITE" id="PS51160">
    <property type="entry name" value="ACYLPHOSPHATASE_3"/>
    <property type="match status" value="1"/>
</dbReference>
<sequence>MERYHVQVKGTVQGVGFRYTAQMKATERHLTGWVKNKLDGTVELEVQGESSKIHSFIESLSEFKFPAKVENIEKVSIPTLSKEDTFSITH</sequence>
<comment type="similarity">
    <text evidence="1 7">Belongs to the acylphosphatase family.</text>
</comment>
<evidence type="ECO:0000313" key="9">
    <source>
        <dbReference type="EMBL" id="RKL66167.1"/>
    </source>
</evidence>
<keyword evidence="10" id="KW-1185">Reference proteome</keyword>
<protein>
    <recommendedName>
        <fullName evidence="3 5">Acylphosphatase</fullName>
        <ecNumber evidence="2 5">3.6.1.7</ecNumber>
    </recommendedName>
</protein>
<evidence type="ECO:0000256" key="7">
    <source>
        <dbReference type="RuleBase" id="RU004168"/>
    </source>
</evidence>
<dbReference type="InterPro" id="IPR020456">
    <property type="entry name" value="Acylphosphatase"/>
</dbReference>
<dbReference type="PANTHER" id="PTHR47268:SF4">
    <property type="entry name" value="ACYLPHOSPHATASE"/>
    <property type="match status" value="1"/>
</dbReference>
<dbReference type="PROSITE" id="PS00150">
    <property type="entry name" value="ACYLPHOSPHATASE_1"/>
    <property type="match status" value="1"/>
</dbReference>
<evidence type="ECO:0000256" key="3">
    <source>
        <dbReference type="ARBA" id="ARBA00015991"/>
    </source>
</evidence>
<dbReference type="InterPro" id="IPR017968">
    <property type="entry name" value="Acylphosphatase_CS"/>
</dbReference>
<dbReference type="SUPFAM" id="SSF54975">
    <property type="entry name" value="Acylphosphatase/BLUF domain-like"/>
    <property type="match status" value="1"/>
</dbReference>
<evidence type="ECO:0000256" key="5">
    <source>
        <dbReference type="PROSITE-ProRule" id="PRU00520"/>
    </source>
</evidence>
<reference evidence="9 10" key="1">
    <citation type="submission" date="2017-10" db="EMBL/GenBank/DDBJ databases">
        <title>Bacillus sp. nov., a halophilic bacterium isolated from a Keqin Lake.</title>
        <authorList>
            <person name="Wang H."/>
        </authorList>
    </citation>
    <scope>NUCLEOTIDE SEQUENCE [LARGE SCALE GENOMIC DNA]</scope>
    <source>
        <strain evidence="9 10">KCTC 13187</strain>
    </source>
</reference>
<feature type="active site" evidence="5">
    <location>
        <position position="36"/>
    </location>
</feature>
<name>A0A3A9K0B0_9BACI</name>
<dbReference type="EMBL" id="PDOE01000008">
    <property type="protein sequence ID" value="RKL66167.1"/>
    <property type="molecule type" value="Genomic_DNA"/>
</dbReference>
<dbReference type="AlphaFoldDB" id="A0A3A9K0B0"/>
<evidence type="ECO:0000256" key="4">
    <source>
        <dbReference type="ARBA" id="ARBA00047645"/>
    </source>
</evidence>
<dbReference type="RefSeq" id="WP_110936999.1">
    <property type="nucleotide sequence ID" value="NZ_KZ614146.1"/>
</dbReference>
<dbReference type="GO" id="GO:0003998">
    <property type="term" value="F:acylphosphatase activity"/>
    <property type="evidence" value="ECO:0007669"/>
    <property type="project" value="UniProtKB-EC"/>
</dbReference>
<dbReference type="Gene3D" id="3.30.70.100">
    <property type="match status" value="1"/>
</dbReference>
<dbReference type="Proteomes" id="UP000281498">
    <property type="component" value="Unassembled WGS sequence"/>
</dbReference>
<dbReference type="PRINTS" id="PR00112">
    <property type="entry name" value="ACYLPHPHTASE"/>
</dbReference>
<dbReference type="PROSITE" id="PS00151">
    <property type="entry name" value="ACYLPHOSPHATASE_2"/>
    <property type="match status" value="1"/>
</dbReference>
<evidence type="ECO:0000256" key="6">
    <source>
        <dbReference type="RuleBase" id="RU000553"/>
    </source>
</evidence>